<evidence type="ECO:0000256" key="3">
    <source>
        <dbReference type="ARBA" id="ARBA00023163"/>
    </source>
</evidence>
<name>A0ABX5KLQ7_9BURK</name>
<dbReference type="Gene3D" id="3.40.1410.10">
    <property type="entry name" value="Chorismate lyase-like"/>
    <property type="match status" value="1"/>
</dbReference>
<dbReference type="InterPro" id="IPR028978">
    <property type="entry name" value="Chorismate_lyase_/UTRA_dom_sf"/>
</dbReference>
<protein>
    <submittedName>
        <fullName evidence="5">GntR family transcriptional regulator</fullName>
    </submittedName>
</protein>
<dbReference type="SUPFAM" id="SSF46785">
    <property type="entry name" value="Winged helix' DNA-binding domain"/>
    <property type="match status" value="1"/>
</dbReference>
<feature type="domain" description="HTH gntR-type" evidence="4">
    <location>
        <begin position="14"/>
        <end position="82"/>
    </location>
</feature>
<dbReference type="InterPro" id="IPR000524">
    <property type="entry name" value="Tscrpt_reg_HTH_GntR"/>
</dbReference>
<evidence type="ECO:0000259" key="4">
    <source>
        <dbReference type="PROSITE" id="PS50949"/>
    </source>
</evidence>
<dbReference type="PRINTS" id="PR00035">
    <property type="entry name" value="HTHGNTR"/>
</dbReference>
<dbReference type="InterPro" id="IPR050679">
    <property type="entry name" value="Bact_HTH_transcr_reg"/>
</dbReference>
<dbReference type="SMART" id="SM00345">
    <property type="entry name" value="HTH_GNTR"/>
    <property type="match status" value="1"/>
</dbReference>
<dbReference type="CDD" id="cd07377">
    <property type="entry name" value="WHTH_GntR"/>
    <property type="match status" value="1"/>
</dbReference>
<dbReference type="PANTHER" id="PTHR44846">
    <property type="entry name" value="MANNOSYL-D-GLYCERATE TRANSPORT/METABOLISM SYSTEM REPRESSOR MNGR-RELATED"/>
    <property type="match status" value="1"/>
</dbReference>
<reference evidence="5 6" key="1">
    <citation type="submission" date="2018-05" db="EMBL/GenBank/DDBJ databases">
        <title>Genomic Encyclopedia of Type Strains, Phase IV (KMG-V): Genome sequencing to study the core and pangenomes of soil and plant-associated prokaryotes.</title>
        <authorList>
            <person name="Whitman W."/>
        </authorList>
    </citation>
    <scope>NUCLEOTIDE SEQUENCE [LARGE SCALE GENOMIC DNA]</scope>
    <source>
        <strain evidence="5 6">SCZa-39</strain>
    </source>
</reference>
<dbReference type="Gene3D" id="1.10.10.10">
    <property type="entry name" value="Winged helix-like DNA-binding domain superfamily/Winged helix DNA-binding domain"/>
    <property type="match status" value="1"/>
</dbReference>
<keyword evidence="1" id="KW-0805">Transcription regulation</keyword>
<evidence type="ECO:0000256" key="1">
    <source>
        <dbReference type="ARBA" id="ARBA00023015"/>
    </source>
</evidence>
<dbReference type="Pfam" id="PF00392">
    <property type="entry name" value="GntR"/>
    <property type="match status" value="1"/>
</dbReference>
<dbReference type="EMBL" id="QEOB01000012">
    <property type="protein sequence ID" value="PVX79960.1"/>
    <property type="molecule type" value="Genomic_DNA"/>
</dbReference>
<dbReference type="PROSITE" id="PS50949">
    <property type="entry name" value="HTH_GNTR"/>
    <property type="match status" value="1"/>
</dbReference>
<accession>A0ABX5KLQ7</accession>
<gene>
    <name evidence="5" type="ORF">C7402_112147</name>
</gene>
<dbReference type="SUPFAM" id="SSF64288">
    <property type="entry name" value="Chorismate lyase-like"/>
    <property type="match status" value="1"/>
</dbReference>
<dbReference type="Pfam" id="PF07702">
    <property type="entry name" value="UTRA"/>
    <property type="match status" value="1"/>
</dbReference>
<proteinExistence type="predicted"/>
<organism evidence="5 6">
    <name type="scientific">Paraburkholderia unamae</name>
    <dbReference type="NCBI Taxonomy" id="219649"/>
    <lineage>
        <taxon>Bacteria</taxon>
        <taxon>Pseudomonadati</taxon>
        <taxon>Pseudomonadota</taxon>
        <taxon>Betaproteobacteria</taxon>
        <taxon>Burkholderiales</taxon>
        <taxon>Burkholderiaceae</taxon>
        <taxon>Paraburkholderia</taxon>
    </lineage>
</organism>
<keyword evidence="2" id="KW-0238">DNA-binding</keyword>
<dbReference type="PANTHER" id="PTHR44846:SF17">
    <property type="entry name" value="GNTR-FAMILY TRANSCRIPTIONAL REGULATOR"/>
    <property type="match status" value="1"/>
</dbReference>
<keyword evidence="3" id="KW-0804">Transcription</keyword>
<dbReference type="SMART" id="SM00866">
    <property type="entry name" value="UTRA"/>
    <property type="match status" value="1"/>
</dbReference>
<keyword evidence="6" id="KW-1185">Reference proteome</keyword>
<sequence>MHLPEGQSMSGTTKIRHSEIARQLTEAIRSGRYQVGALLPTELELCEQFGTSRHTVRAALQELQQLGFVSRRKNVGTRVESSRPTGAYQALATVDDLALFGATHVRVVRNIQQTVVDLDTARELGCVGGSRWLQISSLRMDEANSGEPIGWTDVYIEPGYKEVGDMIRAAPNTLISSLIETHYGRQIAHIQQEIHAVAVDATLAGELNVDAGTPALKIIRRYMDSSNQIFEISVSIHPADRFTFSMQLTRDARR</sequence>
<comment type="caution">
    <text evidence="5">The sequence shown here is derived from an EMBL/GenBank/DDBJ whole genome shotgun (WGS) entry which is preliminary data.</text>
</comment>
<dbReference type="RefSeq" id="WP_244314932.1">
    <property type="nucleotide sequence ID" value="NZ_QEOB01000012.1"/>
</dbReference>
<dbReference type="Proteomes" id="UP000245712">
    <property type="component" value="Unassembled WGS sequence"/>
</dbReference>
<evidence type="ECO:0000313" key="5">
    <source>
        <dbReference type="EMBL" id="PVX79960.1"/>
    </source>
</evidence>
<evidence type="ECO:0000256" key="2">
    <source>
        <dbReference type="ARBA" id="ARBA00023125"/>
    </source>
</evidence>
<dbReference type="InterPro" id="IPR036390">
    <property type="entry name" value="WH_DNA-bd_sf"/>
</dbReference>
<evidence type="ECO:0000313" key="6">
    <source>
        <dbReference type="Proteomes" id="UP000245712"/>
    </source>
</evidence>
<dbReference type="InterPro" id="IPR011663">
    <property type="entry name" value="UTRA"/>
</dbReference>
<dbReference type="InterPro" id="IPR036388">
    <property type="entry name" value="WH-like_DNA-bd_sf"/>
</dbReference>